<dbReference type="EMBL" id="CAJVPY010004884">
    <property type="protein sequence ID" value="CAG8630393.1"/>
    <property type="molecule type" value="Genomic_DNA"/>
</dbReference>
<dbReference type="OrthoDB" id="5386199at2759"/>
<name>A0A9N9GUB8_9GLOM</name>
<accession>A0A9N9GUB8</accession>
<proteinExistence type="predicted"/>
<gene>
    <name evidence="1" type="ORF">DERYTH_LOCUS9117</name>
</gene>
<dbReference type="Proteomes" id="UP000789405">
    <property type="component" value="Unassembled WGS sequence"/>
</dbReference>
<comment type="caution">
    <text evidence="1">The sequence shown here is derived from an EMBL/GenBank/DDBJ whole genome shotgun (WGS) entry which is preliminary data.</text>
</comment>
<keyword evidence="2" id="KW-1185">Reference proteome</keyword>
<reference evidence="1" key="1">
    <citation type="submission" date="2021-06" db="EMBL/GenBank/DDBJ databases">
        <authorList>
            <person name="Kallberg Y."/>
            <person name="Tangrot J."/>
            <person name="Rosling A."/>
        </authorList>
    </citation>
    <scope>NUCLEOTIDE SEQUENCE</scope>
    <source>
        <strain evidence="1">MA453B</strain>
    </source>
</reference>
<dbReference type="AlphaFoldDB" id="A0A9N9GUB8"/>
<evidence type="ECO:0000313" key="2">
    <source>
        <dbReference type="Proteomes" id="UP000789405"/>
    </source>
</evidence>
<protein>
    <submittedName>
        <fullName evidence="1">22248_t:CDS:1</fullName>
    </submittedName>
</protein>
<sequence length="233" mass="27205">MRLFTFSSRRTILLFHNSFANCRILSQIRLKNQITTQAITKNDTITKEEAEDNTDNMRLIFESSNFRLVRLLKFISVSFLGQNNLIIDETVKSFGITKDLIAAAFMASATSTFMVHHFFSRYVTKIYLHQPKTLPTSFTPTTINPYTKMTIETRSLFALPKLTTVELRHLNPMNRSYITWRVKKKYLDFCKKKGIKPPAQKKFWVDYESSKNDVEIVKKIVNVINESNRIDMI</sequence>
<organism evidence="1 2">
    <name type="scientific">Dentiscutata erythropus</name>
    <dbReference type="NCBI Taxonomy" id="1348616"/>
    <lineage>
        <taxon>Eukaryota</taxon>
        <taxon>Fungi</taxon>
        <taxon>Fungi incertae sedis</taxon>
        <taxon>Mucoromycota</taxon>
        <taxon>Glomeromycotina</taxon>
        <taxon>Glomeromycetes</taxon>
        <taxon>Diversisporales</taxon>
        <taxon>Gigasporaceae</taxon>
        <taxon>Dentiscutata</taxon>
    </lineage>
</organism>
<evidence type="ECO:0000313" key="1">
    <source>
        <dbReference type="EMBL" id="CAG8630393.1"/>
    </source>
</evidence>